<protein>
    <submittedName>
        <fullName evidence="2">Uncharacterized protein</fullName>
    </submittedName>
</protein>
<dbReference type="AlphaFoldDB" id="A0A1V9Z1W0"/>
<dbReference type="PRINTS" id="PR01415">
    <property type="entry name" value="ANKYRIN"/>
</dbReference>
<name>A0A1V9Z1W0_ACHHY</name>
<dbReference type="InterPro" id="IPR051616">
    <property type="entry name" value="Cul2-RING_E3_ligase_SR"/>
</dbReference>
<feature type="repeat" description="ANK" evidence="1">
    <location>
        <begin position="54"/>
        <end position="86"/>
    </location>
</feature>
<dbReference type="Proteomes" id="UP000243579">
    <property type="component" value="Unassembled WGS sequence"/>
</dbReference>
<organism evidence="2 3">
    <name type="scientific">Achlya hypogyna</name>
    <name type="common">Oomycete</name>
    <name type="synonym">Protoachlya hypogyna</name>
    <dbReference type="NCBI Taxonomy" id="1202772"/>
    <lineage>
        <taxon>Eukaryota</taxon>
        <taxon>Sar</taxon>
        <taxon>Stramenopiles</taxon>
        <taxon>Oomycota</taxon>
        <taxon>Saprolegniomycetes</taxon>
        <taxon>Saprolegniales</taxon>
        <taxon>Achlyaceae</taxon>
        <taxon>Achlya</taxon>
    </lineage>
</organism>
<proteinExistence type="predicted"/>
<feature type="repeat" description="ANK" evidence="1">
    <location>
        <begin position="90"/>
        <end position="122"/>
    </location>
</feature>
<dbReference type="InterPro" id="IPR036770">
    <property type="entry name" value="Ankyrin_rpt-contain_sf"/>
</dbReference>
<keyword evidence="1" id="KW-0040">ANK repeat</keyword>
<accession>A0A1V9Z1W0</accession>
<dbReference type="Gene3D" id="1.25.40.20">
    <property type="entry name" value="Ankyrin repeat-containing domain"/>
    <property type="match status" value="3"/>
</dbReference>
<dbReference type="PANTHER" id="PTHR46224:SF64">
    <property type="entry name" value="IQ MOTIF AND ANKYRIN REPEAT DOMAIN-CONTAINING PROTEIN 1"/>
    <property type="match status" value="1"/>
</dbReference>
<dbReference type="SUPFAM" id="SSF48403">
    <property type="entry name" value="Ankyrin repeat"/>
    <property type="match status" value="1"/>
</dbReference>
<dbReference type="PROSITE" id="PS50088">
    <property type="entry name" value="ANK_REPEAT"/>
    <property type="match status" value="3"/>
</dbReference>
<feature type="non-terminal residue" evidence="2">
    <location>
        <position position="356"/>
    </location>
</feature>
<gene>
    <name evidence="2" type="ORF">ACHHYP_04150</name>
</gene>
<dbReference type="STRING" id="1202772.A0A1V9Z1W0"/>
<dbReference type="SMART" id="SM00248">
    <property type="entry name" value="ANK"/>
    <property type="match status" value="8"/>
</dbReference>
<dbReference type="EMBL" id="JNBR01000486">
    <property type="protein sequence ID" value="OQR91994.1"/>
    <property type="molecule type" value="Genomic_DNA"/>
</dbReference>
<sequence>MQVLIDQGARLNGETKKKETPLYLASARGRADTITALVAAVQDRPAFIEIAGPDGNRPLHVAAKHGHVDAIAALLKAGADVNAQNATAAGKLSPLMLAAQQGHADAVMELLKAGGNLNAPDKVGRTPLIYAVMNGFASIAKILLNAGANVNAADTSLNTVAHYAAAYGWLSSVKLLHRIGAALWSLNDWGYSPMACAALKGRYDVSRFLINHAPEAGAIDFLDADGATLLFLQCKHAEDVDEIEFLLSKGADPNRATTAEEYPIQRLLSRLQYKYYATALLKALRLLLNYGARVTGPALDKHSTPLVLAIRAQSKEAFDLLLPRSELTPAVWLAAVANGMGFTEALLNHAPEERFS</sequence>
<evidence type="ECO:0000256" key="1">
    <source>
        <dbReference type="PROSITE-ProRule" id="PRU00023"/>
    </source>
</evidence>
<dbReference type="OrthoDB" id="74001at2759"/>
<feature type="repeat" description="ANK" evidence="1">
    <location>
        <begin position="123"/>
        <end position="155"/>
    </location>
</feature>
<dbReference type="PANTHER" id="PTHR46224">
    <property type="entry name" value="ANKYRIN REPEAT FAMILY PROTEIN"/>
    <property type="match status" value="1"/>
</dbReference>
<keyword evidence="3" id="KW-1185">Reference proteome</keyword>
<dbReference type="PROSITE" id="PS50297">
    <property type="entry name" value="ANK_REP_REGION"/>
    <property type="match status" value="3"/>
</dbReference>
<comment type="caution">
    <text evidence="2">The sequence shown here is derived from an EMBL/GenBank/DDBJ whole genome shotgun (WGS) entry which is preliminary data.</text>
</comment>
<dbReference type="InterPro" id="IPR002110">
    <property type="entry name" value="Ankyrin_rpt"/>
</dbReference>
<evidence type="ECO:0000313" key="3">
    <source>
        <dbReference type="Proteomes" id="UP000243579"/>
    </source>
</evidence>
<evidence type="ECO:0000313" key="2">
    <source>
        <dbReference type="EMBL" id="OQR91994.1"/>
    </source>
</evidence>
<dbReference type="Pfam" id="PF12796">
    <property type="entry name" value="Ank_2"/>
    <property type="match status" value="3"/>
</dbReference>
<reference evidence="2 3" key="1">
    <citation type="journal article" date="2014" name="Genome Biol. Evol.">
        <title>The secreted proteins of Achlya hypogyna and Thraustotheca clavata identify the ancestral oomycete secretome and reveal gene acquisitions by horizontal gene transfer.</title>
        <authorList>
            <person name="Misner I."/>
            <person name="Blouin N."/>
            <person name="Leonard G."/>
            <person name="Richards T.A."/>
            <person name="Lane C.E."/>
        </authorList>
    </citation>
    <scope>NUCLEOTIDE SEQUENCE [LARGE SCALE GENOMIC DNA]</scope>
    <source>
        <strain evidence="2 3">ATCC 48635</strain>
    </source>
</reference>